<evidence type="ECO:0000313" key="2">
    <source>
        <dbReference type="EMBL" id="OLS03820.1"/>
    </source>
</evidence>
<reference evidence="2 3" key="1">
    <citation type="submission" date="2016-02" db="EMBL/GenBank/DDBJ databases">
        <title>Genome sequence of Tissierella creatinophila DSM 6911.</title>
        <authorList>
            <person name="Poehlein A."/>
            <person name="Daniel R."/>
        </authorList>
    </citation>
    <scope>NUCLEOTIDE SEQUENCE [LARGE SCALE GENOMIC DNA]</scope>
    <source>
        <strain evidence="2 3">DSM 6911</strain>
    </source>
</reference>
<gene>
    <name evidence="2" type="ORF">TICRE_01430</name>
</gene>
<proteinExistence type="predicted"/>
<dbReference type="EMBL" id="LTDM01000002">
    <property type="protein sequence ID" value="OLS03820.1"/>
    <property type="molecule type" value="Genomic_DNA"/>
</dbReference>
<sequence length="183" mass="21176">MKKLFIILLLSVSVSLISGCSKDVDDKTGVDGVVKNDIDKDKDKEKDINEPTVDTSGKGKIIYKNEEYGFNLEIPSWWKDSYRVENGIWMDEMSKSVSFNFDINDISGNIFTIIILDEKIKKEEWEDPLLTYIMEHDGKTYCYLPAMEPTDELLKEENKEHFNTVSKMVEEVPRIMETFNIGK</sequence>
<protein>
    <recommendedName>
        <fullName evidence="4">Lipoprotein</fullName>
    </recommendedName>
</protein>
<comment type="caution">
    <text evidence="2">The sequence shown here is derived from an EMBL/GenBank/DDBJ whole genome shotgun (WGS) entry which is preliminary data.</text>
</comment>
<feature type="chain" id="PRO_5039493155" description="Lipoprotein" evidence="1">
    <location>
        <begin position="19"/>
        <end position="183"/>
    </location>
</feature>
<dbReference type="OrthoDB" id="2624068at2"/>
<evidence type="ECO:0000256" key="1">
    <source>
        <dbReference type="SAM" id="SignalP"/>
    </source>
</evidence>
<evidence type="ECO:0000313" key="3">
    <source>
        <dbReference type="Proteomes" id="UP000186112"/>
    </source>
</evidence>
<name>A0A1U7M9A1_TISCR</name>
<organism evidence="2 3">
    <name type="scientific">Tissierella creatinophila DSM 6911</name>
    <dbReference type="NCBI Taxonomy" id="1123403"/>
    <lineage>
        <taxon>Bacteria</taxon>
        <taxon>Bacillati</taxon>
        <taxon>Bacillota</taxon>
        <taxon>Tissierellia</taxon>
        <taxon>Tissierellales</taxon>
        <taxon>Tissierellaceae</taxon>
        <taxon>Tissierella</taxon>
    </lineage>
</organism>
<dbReference type="PROSITE" id="PS51257">
    <property type="entry name" value="PROKAR_LIPOPROTEIN"/>
    <property type="match status" value="1"/>
</dbReference>
<dbReference type="AlphaFoldDB" id="A0A1U7M9A1"/>
<dbReference type="RefSeq" id="WP_075724118.1">
    <property type="nucleotide sequence ID" value="NZ_LTDM01000002.1"/>
</dbReference>
<keyword evidence="1" id="KW-0732">Signal</keyword>
<feature type="signal peptide" evidence="1">
    <location>
        <begin position="1"/>
        <end position="18"/>
    </location>
</feature>
<accession>A0A1U7M9A1</accession>
<dbReference type="Proteomes" id="UP000186112">
    <property type="component" value="Unassembled WGS sequence"/>
</dbReference>
<evidence type="ECO:0008006" key="4">
    <source>
        <dbReference type="Google" id="ProtNLM"/>
    </source>
</evidence>
<keyword evidence="3" id="KW-1185">Reference proteome</keyword>